<dbReference type="InterPro" id="IPR045851">
    <property type="entry name" value="AMP-bd_C_sf"/>
</dbReference>
<gene>
    <name evidence="2" type="ORF">B2J93_8086</name>
</gene>
<dbReference type="AlphaFoldDB" id="A0A218ZC74"/>
<keyword evidence="3" id="KW-1185">Reference proteome</keyword>
<reference evidence="2 3" key="1">
    <citation type="submission" date="2017-04" db="EMBL/GenBank/DDBJ databases">
        <title>Draft genome sequence of Marssonina coronaria NL1: causal agent of apple blotch.</title>
        <authorList>
            <person name="Cheng Q."/>
        </authorList>
    </citation>
    <scope>NUCLEOTIDE SEQUENCE [LARGE SCALE GENOMIC DNA]</scope>
    <source>
        <strain evidence="2 3">NL1</strain>
    </source>
</reference>
<dbReference type="STRING" id="503106.A0A218ZC74"/>
<dbReference type="GO" id="GO:0031956">
    <property type="term" value="F:medium-chain fatty acid-CoA ligase activity"/>
    <property type="evidence" value="ECO:0007669"/>
    <property type="project" value="TreeGrafter"/>
</dbReference>
<dbReference type="InParanoid" id="A0A218ZC74"/>
<dbReference type="PANTHER" id="PTHR43201">
    <property type="entry name" value="ACYL-COA SYNTHETASE"/>
    <property type="match status" value="1"/>
</dbReference>
<dbReference type="PANTHER" id="PTHR43201:SF30">
    <property type="entry name" value="AMP-DEPENDENT SYNTHETASE_LIGASE DOMAIN-CONTAINING PROTEIN"/>
    <property type="match status" value="1"/>
</dbReference>
<accession>A0A218ZC74</accession>
<organism evidence="2 3">
    <name type="scientific">Diplocarpon coronariae</name>
    <dbReference type="NCBI Taxonomy" id="2795749"/>
    <lineage>
        <taxon>Eukaryota</taxon>
        <taxon>Fungi</taxon>
        <taxon>Dikarya</taxon>
        <taxon>Ascomycota</taxon>
        <taxon>Pezizomycotina</taxon>
        <taxon>Leotiomycetes</taxon>
        <taxon>Helotiales</taxon>
        <taxon>Drepanopezizaceae</taxon>
        <taxon>Diplocarpon</taxon>
    </lineage>
</organism>
<dbReference type="EMBL" id="MZNU01000076">
    <property type="protein sequence ID" value="OWP05344.1"/>
    <property type="molecule type" value="Genomic_DNA"/>
</dbReference>
<dbReference type="Pfam" id="PF13193">
    <property type="entry name" value="AMP-binding_C"/>
    <property type="match status" value="1"/>
</dbReference>
<dbReference type="SUPFAM" id="SSF56801">
    <property type="entry name" value="Acetyl-CoA synthetase-like"/>
    <property type="match status" value="1"/>
</dbReference>
<dbReference type="OrthoDB" id="10253115at2759"/>
<dbReference type="GO" id="GO:0006631">
    <property type="term" value="P:fatty acid metabolic process"/>
    <property type="evidence" value="ECO:0007669"/>
    <property type="project" value="TreeGrafter"/>
</dbReference>
<evidence type="ECO:0000259" key="1">
    <source>
        <dbReference type="Pfam" id="PF13193"/>
    </source>
</evidence>
<dbReference type="Proteomes" id="UP000242519">
    <property type="component" value="Unassembled WGS sequence"/>
</dbReference>
<dbReference type="InterPro" id="IPR025110">
    <property type="entry name" value="AMP-bd_C"/>
</dbReference>
<sequence length="221" mass="24498">MTRPSDCLKQKLNTAGRMLPHTSLKVVSRDDPSKNSYRGEQVELLISGCCVMEGYREDEKRTSEALIADSENSVEKTWLRSGDETMVEANLRITGRIKGVIIRRGESIYPSEVENVFLQHALVGNFSVVSLADERYGETVSAFDVLKDGIVAGDNEGGSQALFGSLAGRDVPSGVDARTLGRQEVQKWDHKRLSKTMVPKYVFWVDGMPLIASGKIEKFKL</sequence>
<dbReference type="Gene3D" id="3.30.300.30">
    <property type="match status" value="1"/>
</dbReference>
<evidence type="ECO:0000313" key="2">
    <source>
        <dbReference type="EMBL" id="OWP05344.1"/>
    </source>
</evidence>
<feature type="domain" description="AMP-binding enzyme C-terminal" evidence="1">
    <location>
        <begin position="112"/>
        <end position="215"/>
    </location>
</feature>
<evidence type="ECO:0000313" key="3">
    <source>
        <dbReference type="Proteomes" id="UP000242519"/>
    </source>
</evidence>
<dbReference type="Gene3D" id="2.30.38.10">
    <property type="entry name" value="Luciferase, Domain 3"/>
    <property type="match status" value="1"/>
</dbReference>
<name>A0A218ZC74_9HELO</name>
<proteinExistence type="predicted"/>
<comment type="caution">
    <text evidence="2">The sequence shown here is derived from an EMBL/GenBank/DDBJ whole genome shotgun (WGS) entry which is preliminary data.</text>
</comment>
<protein>
    <recommendedName>
        <fullName evidence="1">AMP-binding enzyme C-terminal domain-containing protein</fullName>
    </recommendedName>
</protein>